<dbReference type="InterPro" id="IPR036259">
    <property type="entry name" value="MFS_trans_sf"/>
</dbReference>
<dbReference type="GO" id="GO:0000329">
    <property type="term" value="C:fungal-type vacuole membrane"/>
    <property type="evidence" value="ECO:0007669"/>
    <property type="project" value="TreeGrafter"/>
</dbReference>
<evidence type="ECO:0000313" key="9">
    <source>
        <dbReference type="EMBL" id="RFN43380.1"/>
    </source>
</evidence>
<keyword evidence="3 7" id="KW-1133">Transmembrane helix</keyword>
<evidence type="ECO:0000256" key="7">
    <source>
        <dbReference type="SAM" id="Phobius"/>
    </source>
</evidence>
<name>A0A395M687_9HYPO</name>
<feature type="transmembrane region" description="Helical" evidence="7">
    <location>
        <begin position="110"/>
        <end position="129"/>
    </location>
</feature>
<feature type="domain" description="Major facilitator superfamily (MFS) profile" evidence="8">
    <location>
        <begin position="76"/>
        <end position="490"/>
    </location>
</feature>
<evidence type="ECO:0000256" key="2">
    <source>
        <dbReference type="ARBA" id="ARBA00022692"/>
    </source>
</evidence>
<dbReference type="EMBL" id="PXXK01000585">
    <property type="protein sequence ID" value="RFN43380.1"/>
    <property type="molecule type" value="Genomic_DNA"/>
</dbReference>
<feature type="transmembrane region" description="Helical" evidence="7">
    <location>
        <begin position="141"/>
        <end position="159"/>
    </location>
</feature>
<dbReference type="AlphaFoldDB" id="A0A395M687"/>
<accession>A0A395M687</accession>
<protein>
    <submittedName>
        <fullName evidence="9">Major facilitator superfamily transporter</fullName>
    </submittedName>
</protein>
<keyword evidence="5" id="KW-0325">Glycoprotein</keyword>
<feature type="compositionally biased region" description="Basic and acidic residues" evidence="6">
    <location>
        <begin position="8"/>
        <end position="17"/>
    </location>
</feature>
<evidence type="ECO:0000256" key="4">
    <source>
        <dbReference type="ARBA" id="ARBA00023136"/>
    </source>
</evidence>
<proteinExistence type="predicted"/>
<feature type="transmembrane region" description="Helical" evidence="7">
    <location>
        <begin position="276"/>
        <end position="295"/>
    </location>
</feature>
<feature type="transmembrane region" description="Helical" evidence="7">
    <location>
        <begin position="307"/>
        <end position="326"/>
    </location>
</feature>
<feature type="transmembrane region" description="Helical" evidence="7">
    <location>
        <begin position="227"/>
        <end position="246"/>
    </location>
</feature>
<sequence>MATPTPTNERRKEDPKPPSESTPLLGSHRASVTPPISFASSVASSGDSADANPPSEDPQPTENSSETLQRGARLRIANDVNTAVFIFNADRSLVLATHPTIGSEFGALHWSSWLFTAFGLAGAATQTIFGKLGEIYGCKPVILFSYLGFALGCVIVAVAQSMFTVILGRVLSGSVGAGMTVLVSIIISDLVPLRESAAWRSHVNVAATTGRSFGGPLGGWLADTVGWRWSFGIQAPILLVATFLCWQRLPDDLGGKASQRRLLYKDLNRYEKLAKLDLMGASLLAMTILLLLLPMELGGNEVPWSHPAVPSLFVAAIISLAVFVLIEKRRAKDPVLDLSLFMQRDLSLCLLIATLQSAAQAGMMFSVPLYFQVTQQASNSNAGAHLLPAVLGNALGGAFCGYAIKRGFGMGMTYSALFVAIQAAAKPQQVPAAISTLSLCSAIGAIAGVASTGAAVKSVLGRSLETKLNHLGLDAVSRQKVSISLYSRAT</sequence>
<dbReference type="InterPro" id="IPR011701">
    <property type="entry name" value="MFS"/>
</dbReference>
<evidence type="ECO:0000256" key="6">
    <source>
        <dbReference type="SAM" id="MobiDB-lite"/>
    </source>
</evidence>
<dbReference type="GO" id="GO:0015174">
    <property type="term" value="F:basic amino acid transmembrane transporter activity"/>
    <property type="evidence" value="ECO:0007669"/>
    <property type="project" value="TreeGrafter"/>
</dbReference>
<dbReference type="SUPFAM" id="SSF103473">
    <property type="entry name" value="MFS general substrate transporter"/>
    <property type="match status" value="1"/>
</dbReference>
<feature type="compositionally biased region" description="Polar residues" evidence="6">
    <location>
        <begin position="58"/>
        <end position="68"/>
    </location>
</feature>
<keyword evidence="2 7" id="KW-0812">Transmembrane</keyword>
<organism evidence="9 10">
    <name type="scientific">Fusarium flagelliforme</name>
    <dbReference type="NCBI Taxonomy" id="2675880"/>
    <lineage>
        <taxon>Eukaryota</taxon>
        <taxon>Fungi</taxon>
        <taxon>Dikarya</taxon>
        <taxon>Ascomycota</taxon>
        <taxon>Pezizomycotina</taxon>
        <taxon>Sordariomycetes</taxon>
        <taxon>Hypocreomycetidae</taxon>
        <taxon>Hypocreales</taxon>
        <taxon>Nectriaceae</taxon>
        <taxon>Fusarium</taxon>
        <taxon>Fusarium incarnatum-equiseti species complex</taxon>
    </lineage>
</organism>
<evidence type="ECO:0000256" key="3">
    <source>
        <dbReference type="ARBA" id="ARBA00022989"/>
    </source>
</evidence>
<dbReference type="InterPro" id="IPR020846">
    <property type="entry name" value="MFS_dom"/>
</dbReference>
<feature type="transmembrane region" description="Helical" evidence="7">
    <location>
        <begin position="166"/>
        <end position="187"/>
    </location>
</feature>
<feature type="transmembrane region" description="Helical" evidence="7">
    <location>
        <begin position="346"/>
        <end position="371"/>
    </location>
</feature>
<dbReference type="PANTHER" id="PTHR23501">
    <property type="entry name" value="MAJOR FACILITATOR SUPERFAMILY"/>
    <property type="match status" value="1"/>
</dbReference>
<dbReference type="Pfam" id="PF07690">
    <property type="entry name" value="MFS_1"/>
    <property type="match status" value="1"/>
</dbReference>
<dbReference type="PANTHER" id="PTHR23501:SF33">
    <property type="entry name" value="MAJOR FACILITATOR SUPERFAMILY (MFS) PROFILE DOMAIN-CONTAINING PROTEIN"/>
    <property type="match status" value="1"/>
</dbReference>
<gene>
    <name evidence="9" type="ORF">FIE12Z_12386</name>
</gene>
<comment type="subcellular location">
    <subcellularLocation>
        <location evidence="1">Membrane</location>
        <topology evidence="1">Multi-pass membrane protein</topology>
    </subcellularLocation>
</comment>
<feature type="compositionally biased region" description="Low complexity" evidence="6">
    <location>
        <begin position="37"/>
        <end position="51"/>
    </location>
</feature>
<comment type="caution">
    <text evidence="9">The sequence shown here is derived from an EMBL/GenBank/DDBJ whole genome shotgun (WGS) entry which is preliminary data.</text>
</comment>
<evidence type="ECO:0000259" key="8">
    <source>
        <dbReference type="PROSITE" id="PS50850"/>
    </source>
</evidence>
<keyword evidence="4 7" id="KW-0472">Membrane</keyword>
<evidence type="ECO:0000313" key="10">
    <source>
        <dbReference type="Proteomes" id="UP000265631"/>
    </source>
</evidence>
<dbReference type="Gene3D" id="1.20.1250.20">
    <property type="entry name" value="MFS general substrate transporter like domains"/>
    <property type="match status" value="1"/>
</dbReference>
<dbReference type="PROSITE" id="PS50850">
    <property type="entry name" value="MFS"/>
    <property type="match status" value="1"/>
</dbReference>
<reference evidence="9 10" key="1">
    <citation type="journal article" date="2018" name="PLoS Pathog.">
        <title>Evolution of structural diversity of trichothecenes, a family of toxins produced by plant pathogenic and entomopathogenic fungi.</title>
        <authorList>
            <person name="Proctor R.H."/>
            <person name="McCormick S.P."/>
            <person name="Kim H.S."/>
            <person name="Cardoza R.E."/>
            <person name="Stanley A.M."/>
            <person name="Lindo L."/>
            <person name="Kelly A."/>
            <person name="Brown D.W."/>
            <person name="Lee T."/>
            <person name="Vaughan M.M."/>
            <person name="Alexander N.J."/>
            <person name="Busman M."/>
            <person name="Gutierrez S."/>
        </authorList>
    </citation>
    <scope>NUCLEOTIDE SEQUENCE [LARGE SCALE GENOMIC DNA]</scope>
    <source>
        <strain evidence="9 10">NRRL 13405</strain>
    </source>
</reference>
<evidence type="ECO:0000256" key="1">
    <source>
        <dbReference type="ARBA" id="ARBA00004141"/>
    </source>
</evidence>
<keyword evidence="10" id="KW-1185">Reference proteome</keyword>
<dbReference type="Proteomes" id="UP000265631">
    <property type="component" value="Unassembled WGS sequence"/>
</dbReference>
<feature type="region of interest" description="Disordered" evidence="6">
    <location>
        <begin position="1"/>
        <end position="68"/>
    </location>
</feature>
<evidence type="ECO:0000256" key="5">
    <source>
        <dbReference type="ARBA" id="ARBA00023180"/>
    </source>
</evidence>
<feature type="transmembrane region" description="Helical" evidence="7">
    <location>
        <begin position="383"/>
        <end position="404"/>
    </location>
</feature>